<dbReference type="Pfam" id="PF00561">
    <property type="entry name" value="Abhydrolase_1"/>
    <property type="match status" value="1"/>
</dbReference>
<accession>A0AA43QMX9</accession>
<comment type="caution">
    <text evidence="3">The sequence shown here is derived from an EMBL/GenBank/DDBJ whole genome shotgun (WGS) entry which is preliminary data.</text>
</comment>
<dbReference type="InterPro" id="IPR000073">
    <property type="entry name" value="AB_hydrolase_1"/>
</dbReference>
<name>A0AA43QMX9_9LECA</name>
<dbReference type="InterPro" id="IPR051340">
    <property type="entry name" value="Haloalkane_dehalogenase"/>
</dbReference>
<proteinExistence type="predicted"/>
<dbReference type="InterPro" id="IPR000639">
    <property type="entry name" value="Epox_hydrolase-like"/>
</dbReference>
<evidence type="ECO:0000313" key="3">
    <source>
        <dbReference type="EMBL" id="MDI1487658.1"/>
    </source>
</evidence>
<dbReference type="InterPro" id="IPR029058">
    <property type="entry name" value="AB_hydrolase_fold"/>
</dbReference>
<dbReference type="GO" id="GO:0004301">
    <property type="term" value="F:epoxide hydrolase activity"/>
    <property type="evidence" value="ECO:0007669"/>
    <property type="project" value="TreeGrafter"/>
</dbReference>
<dbReference type="SUPFAM" id="SSF53474">
    <property type="entry name" value="alpha/beta-Hydrolases"/>
    <property type="match status" value="1"/>
</dbReference>
<organism evidence="3 4">
    <name type="scientific">Ramalina farinacea</name>
    <dbReference type="NCBI Taxonomy" id="258253"/>
    <lineage>
        <taxon>Eukaryota</taxon>
        <taxon>Fungi</taxon>
        <taxon>Dikarya</taxon>
        <taxon>Ascomycota</taxon>
        <taxon>Pezizomycotina</taxon>
        <taxon>Lecanoromycetes</taxon>
        <taxon>OSLEUM clade</taxon>
        <taxon>Lecanoromycetidae</taxon>
        <taxon>Lecanorales</taxon>
        <taxon>Lecanorineae</taxon>
        <taxon>Ramalinaceae</taxon>
        <taxon>Ramalina</taxon>
    </lineage>
</organism>
<evidence type="ECO:0000256" key="1">
    <source>
        <dbReference type="ARBA" id="ARBA00022801"/>
    </source>
</evidence>
<dbReference type="EMBL" id="JAPUFD010000006">
    <property type="protein sequence ID" value="MDI1487658.1"/>
    <property type="molecule type" value="Genomic_DNA"/>
</dbReference>
<dbReference type="Proteomes" id="UP001161017">
    <property type="component" value="Unassembled WGS sequence"/>
</dbReference>
<evidence type="ECO:0000313" key="4">
    <source>
        <dbReference type="Proteomes" id="UP001161017"/>
    </source>
</evidence>
<feature type="domain" description="AB hydrolase-1" evidence="2">
    <location>
        <begin position="29"/>
        <end position="277"/>
    </location>
</feature>
<dbReference type="PRINTS" id="PR00412">
    <property type="entry name" value="EPOXHYDRLASE"/>
</dbReference>
<gene>
    <name evidence="3" type="ORF">OHK93_006929</name>
</gene>
<dbReference type="Gene3D" id="3.40.50.1820">
    <property type="entry name" value="alpha/beta hydrolase"/>
    <property type="match status" value="1"/>
</dbReference>
<sequence>MSTPQTLVSTLRADGVEIFYRSAGPPSAPAILLLHGFPSSSHQFRNLIPLLARTHRVIAPDLPGYGFTTVPVDRKYEYTFANLTTTIEAFVAALALKRFAVYIFDYGAPVGLRLALKHPAMITAVVSQNGNAYEEGFGKEFWAPVRGYWEADSATIEEVRKAIREKVLVLETTKWQYEAGNPRAEKVQPEAYYLDQALMEREGNKEVQLDLLRDYRTNVPLYPEFQRWFRESGVPVLAVWGKNDVIFVKEGADAFERDVKVFEKQFVDSGHFALETNEEYFAEVIEGFLKKHVVV</sequence>
<dbReference type="AlphaFoldDB" id="A0AA43QMX9"/>
<dbReference type="PANTHER" id="PTHR42977">
    <property type="entry name" value="HYDROLASE-RELATED"/>
    <property type="match status" value="1"/>
</dbReference>
<evidence type="ECO:0000259" key="2">
    <source>
        <dbReference type="Pfam" id="PF00561"/>
    </source>
</evidence>
<dbReference type="PANTHER" id="PTHR42977:SF3">
    <property type="entry name" value="AB HYDROLASE-1 DOMAIN-CONTAINING PROTEIN"/>
    <property type="match status" value="1"/>
</dbReference>
<reference evidence="3" key="1">
    <citation type="journal article" date="2023" name="Genome Biol. Evol.">
        <title>First Whole Genome Sequence and Flow Cytometry Genome Size Data for the Lichen-Forming Fungus Ramalina farinacea (Ascomycota).</title>
        <authorList>
            <person name="Llewellyn T."/>
            <person name="Mian S."/>
            <person name="Hill R."/>
            <person name="Leitch I.J."/>
            <person name="Gaya E."/>
        </authorList>
    </citation>
    <scope>NUCLEOTIDE SEQUENCE</scope>
    <source>
        <strain evidence="3">LIQ254RAFAR</strain>
    </source>
</reference>
<keyword evidence="4" id="KW-1185">Reference proteome</keyword>
<protein>
    <recommendedName>
        <fullName evidence="2">AB hydrolase-1 domain-containing protein</fullName>
    </recommendedName>
</protein>
<keyword evidence="1" id="KW-0378">Hydrolase</keyword>